<dbReference type="Proteomes" id="UP001431963">
    <property type="component" value="Unassembled WGS sequence"/>
</dbReference>
<dbReference type="RefSeq" id="WP_335420201.1">
    <property type="nucleotide sequence ID" value="NZ_JBALHR010000002.1"/>
</dbReference>
<gene>
    <name evidence="5" type="ORF">V6590_04540</name>
</gene>
<dbReference type="Gene3D" id="1.10.10.10">
    <property type="entry name" value="Winged helix-like DNA-binding domain superfamily/Winged helix DNA-binding domain"/>
    <property type="match status" value="1"/>
</dbReference>
<organism evidence="5 6">
    <name type="scientific">Gemmobacter denitrificans</name>
    <dbReference type="NCBI Taxonomy" id="3123040"/>
    <lineage>
        <taxon>Bacteria</taxon>
        <taxon>Pseudomonadati</taxon>
        <taxon>Pseudomonadota</taxon>
        <taxon>Alphaproteobacteria</taxon>
        <taxon>Rhodobacterales</taxon>
        <taxon>Paracoccaceae</taxon>
        <taxon>Gemmobacter</taxon>
    </lineage>
</organism>
<dbReference type="InterPro" id="IPR008920">
    <property type="entry name" value="TF_FadR/GntR_C"/>
</dbReference>
<sequence length="220" mass="24061">MDDEPQRKIPTHEVTYGRLRDMVMFGVLAPGQPVTIQGLIRDLDAGMTPVREAIRRLTAEGALSLQDNRRVTVPRMTPHLFEQLVHARLAIEPKLAELAAPRVTPALITRMTEIDAGIEPAIRAGDVQAYLRLNHAFHFALYQAAGATVLEDITHGLWLRFGPSLRVVLGRYIESGLPDRHAEALEAMRAGDGAALAQAVRDDILQGVEQVRASLGVGEG</sequence>
<evidence type="ECO:0000313" key="6">
    <source>
        <dbReference type="Proteomes" id="UP001431963"/>
    </source>
</evidence>
<comment type="caution">
    <text evidence="5">The sequence shown here is derived from an EMBL/GenBank/DDBJ whole genome shotgun (WGS) entry which is preliminary data.</text>
</comment>
<proteinExistence type="predicted"/>
<dbReference type="SMART" id="SM00895">
    <property type="entry name" value="FCD"/>
    <property type="match status" value="1"/>
</dbReference>
<dbReference type="SUPFAM" id="SSF48008">
    <property type="entry name" value="GntR ligand-binding domain-like"/>
    <property type="match status" value="1"/>
</dbReference>
<dbReference type="PANTHER" id="PTHR43537:SF39">
    <property type="entry name" value="HTH-TYPE TRANSCRIPTIONAL REGULATOR MCBR"/>
    <property type="match status" value="1"/>
</dbReference>
<evidence type="ECO:0000313" key="5">
    <source>
        <dbReference type="EMBL" id="MEH7827408.1"/>
    </source>
</evidence>
<feature type="domain" description="HTH gntR-type" evidence="4">
    <location>
        <begin position="9"/>
        <end position="76"/>
    </location>
</feature>
<reference evidence="5" key="1">
    <citation type="submission" date="2024-02" db="EMBL/GenBank/DDBJ databases">
        <title>Genome sequences of strain Gemmobacter sp. JM10B15.</title>
        <authorList>
            <person name="Zhang M."/>
        </authorList>
    </citation>
    <scope>NUCLEOTIDE SEQUENCE</scope>
    <source>
        <strain evidence="5">JM10B15</strain>
    </source>
</reference>
<name>A0ABU8BT32_9RHOB</name>
<dbReference type="PROSITE" id="PS50949">
    <property type="entry name" value="HTH_GNTR"/>
    <property type="match status" value="1"/>
</dbReference>
<dbReference type="InterPro" id="IPR036390">
    <property type="entry name" value="WH_DNA-bd_sf"/>
</dbReference>
<evidence type="ECO:0000259" key="4">
    <source>
        <dbReference type="PROSITE" id="PS50949"/>
    </source>
</evidence>
<dbReference type="Gene3D" id="1.20.120.530">
    <property type="entry name" value="GntR ligand-binding domain-like"/>
    <property type="match status" value="1"/>
</dbReference>
<protein>
    <submittedName>
        <fullName evidence="5">GntR family transcriptional regulator</fullName>
    </submittedName>
</protein>
<dbReference type="InterPro" id="IPR011711">
    <property type="entry name" value="GntR_C"/>
</dbReference>
<accession>A0ABU8BT32</accession>
<dbReference type="SUPFAM" id="SSF46785">
    <property type="entry name" value="Winged helix' DNA-binding domain"/>
    <property type="match status" value="1"/>
</dbReference>
<evidence type="ECO:0000256" key="2">
    <source>
        <dbReference type="ARBA" id="ARBA00023125"/>
    </source>
</evidence>
<evidence type="ECO:0000256" key="1">
    <source>
        <dbReference type="ARBA" id="ARBA00023015"/>
    </source>
</evidence>
<dbReference type="EMBL" id="JBALHR010000002">
    <property type="protein sequence ID" value="MEH7827408.1"/>
    <property type="molecule type" value="Genomic_DNA"/>
</dbReference>
<keyword evidence="3" id="KW-0804">Transcription</keyword>
<dbReference type="InterPro" id="IPR036388">
    <property type="entry name" value="WH-like_DNA-bd_sf"/>
</dbReference>
<keyword evidence="6" id="KW-1185">Reference proteome</keyword>
<dbReference type="InterPro" id="IPR000524">
    <property type="entry name" value="Tscrpt_reg_HTH_GntR"/>
</dbReference>
<keyword evidence="2" id="KW-0238">DNA-binding</keyword>
<dbReference type="Pfam" id="PF00392">
    <property type="entry name" value="GntR"/>
    <property type="match status" value="1"/>
</dbReference>
<keyword evidence="1" id="KW-0805">Transcription regulation</keyword>
<evidence type="ECO:0000256" key="3">
    <source>
        <dbReference type="ARBA" id="ARBA00023163"/>
    </source>
</evidence>
<dbReference type="Pfam" id="PF07729">
    <property type="entry name" value="FCD"/>
    <property type="match status" value="1"/>
</dbReference>
<dbReference type="PANTHER" id="PTHR43537">
    <property type="entry name" value="TRANSCRIPTIONAL REGULATOR, GNTR FAMILY"/>
    <property type="match status" value="1"/>
</dbReference>